<dbReference type="SUPFAM" id="SSF88723">
    <property type="entry name" value="PIN domain-like"/>
    <property type="match status" value="1"/>
</dbReference>
<accession>A0A1A8XYG9</accession>
<reference evidence="2 3" key="1">
    <citation type="submission" date="2016-06" db="EMBL/GenBank/DDBJ databases">
        <authorList>
            <person name="Kjaerup R.B."/>
            <person name="Dalgaard T.S."/>
            <person name="Juul-Madsen H.R."/>
        </authorList>
    </citation>
    <scope>NUCLEOTIDE SEQUENCE [LARGE SCALE GENOMIC DNA]</scope>
    <source>
        <strain evidence="2">3</strain>
    </source>
</reference>
<dbReference type="AlphaFoldDB" id="A0A1A8XYG9"/>
<evidence type="ECO:0000313" key="2">
    <source>
        <dbReference type="EMBL" id="SBT09722.1"/>
    </source>
</evidence>
<gene>
    <name evidence="2" type="ORF">ACCAA_760018</name>
</gene>
<dbReference type="Pfam" id="PF01850">
    <property type="entry name" value="PIN"/>
    <property type="match status" value="1"/>
</dbReference>
<evidence type="ECO:0000313" key="3">
    <source>
        <dbReference type="Proteomes" id="UP000199169"/>
    </source>
</evidence>
<dbReference type="STRING" id="1860102.ACCAA_760018"/>
<dbReference type="InterPro" id="IPR029060">
    <property type="entry name" value="PIN-like_dom_sf"/>
</dbReference>
<dbReference type="Proteomes" id="UP000199169">
    <property type="component" value="Unassembled WGS sequence"/>
</dbReference>
<dbReference type="CDD" id="cd18692">
    <property type="entry name" value="PIN_VapC-like"/>
    <property type="match status" value="1"/>
</dbReference>
<evidence type="ECO:0000259" key="1">
    <source>
        <dbReference type="Pfam" id="PF01850"/>
    </source>
</evidence>
<organism evidence="2 3">
    <name type="scientific">Candidatus Accumulibacter aalborgensis</name>
    <dbReference type="NCBI Taxonomy" id="1860102"/>
    <lineage>
        <taxon>Bacteria</taxon>
        <taxon>Pseudomonadati</taxon>
        <taxon>Pseudomonadota</taxon>
        <taxon>Betaproteobacteria</taxon>
        <taxon>Candidatus Accumulibacter</taxon>
    </lineage>
</organism>
<sequence>MSDRCFVDSNVWLYALVLRPGEEKRHEQARSLVDAPVPRTISEQVVAEVSVNLLRKGKLSEDRLLPIVESFYRRCHVVGPHLGLHQRAHLLRQRHQFSFWDSLIVAAALEGDCATLYSEDLHHGLVIDECLTIVNPFKAG</sequence>
<dbReference type="InterPro" id="IPR002716">
    <property type="entry name" value="PIN_dom"/>
</dbReference>
<proteinExistence type="predicted"/>
<feature type="domain" description="PIN" evidence="1">
    <location>
        <begin position="6"/>
        <end position="120"/>
    </location>
</feature>
<keyword evidence="3" id="KW-1185">Reference proteome</keyword>
<protein>
    <submittedName>
        <fullName evidence="2">Putative nucleic-acid-binding protein, contains PIN domain</fullName>
    </submittedName>
</protein>
<name>A0A1A8XYG9_9PROT</name>
<dbReference type="EMBL" id="FLQX01000156">
    <property type="protein sequence ID" value="SBT09722.1"/>
    <property type="molecule type" value="Genomic_DNA"/>
</dbReference>
<dbReference type="RefSeq" id="WP_186408976.1">
    <property type="nucleotide sequence ID" value="NZ_FLQX01000156.1"/>
</dbReference>
<dbReference type="Gene3D" id="3.40.50.1010">
    <property type="entry name" value="5'-nuclease"/>
    <property type="match status" value="1"/>
</dbReference>